<dbReference type="InterPro" id="IPR000184">
    <property type="entry name" value="Bac_surfAg_D15"/>
</dbReference>
<comment type="subcellular location">
    <subcellularLocation>
        <location evidence="1">Cell outer membrane</location>
    </subcellularLocation>
</comment>
<dbReference type="Proteomes" id="UP000502699">
    <property type="component" value="Chromosome"/>
</dbReference>
<comment type="subunit">
    <text evidence="10">Interacts with TamB to form the translocation and assembly module (TAM).</text>
</comment>
<evidence type="ECO:0000256" key="6">
    <source>
        <dbReference type="ARBA" id="ARBA00022729"/>
    </source>
</evidence>
<evidence type="ECO:0000256" key="5">
    <source>
        <dbReference type="ARBA" id="ARBA00022692"/>
    </source>
</evidence>
<dbReference type="Pfam" id="PF17243">
    <property type="entry name" value="POTRA_TamA_1"/>
    <property type="match status" value="1"/>
</dbReference>
<evidence type="ECO:0000259" key="11">
    <source>
        <dbReference type="Pfam" id="PF01103"/>
    </source>
</evidence>
<reference evidence="14" key="1">
    <citation type="submission" date="2020-01" db="EMBL/GenBank/DDBJ databases">
        <title>Caldichromatium gen. nov., sp. nov., a thermophilic purple sulfur bacterium member of the family Chromatiaceae isolated from Nakabusa hot spring, Japan.</title>
        <authorList>
            <person name="Saini M.K."/>
            <person name="Hanada S."/>
            <person name="Tank M."/>
        </authorList>
    </citation>
    <scope>NUCLEOTIDE SEQUENCE [LARGE SCALE GENOMIC DNA]</scope>
    <source>
        <strain evidence="14">No.7</strain>
    </source>
</reference>
<evidence type="ECO:0000313" key="14">
    <source>
        <dbReference type="Proteomes" id="UP000502699"/>
    </source>
</evidence>
<evidence type="ECO:0000256" key="9">
    <source>
        <dbReference type="ARBA" id="ARBA00033063"/>
    </source>
</evidence>
<evidence type="ECO:0000256" key="10">
    <source>
        <dbReference type="ARBA" id="ARBA00093548"/>
    </source>
</evidence>
<keyword evidence="14" id="KW-1185">Reference proteome</keyword>
<comment type="similarity">
    <text evidence="2">Belongs to the TamA family.</text>
</comment>
<evidence type="ECO:0000256" key="2">
    <source>
        <dbReference type="ARBA" id="ARBA00010248"/>
    </source>
</evidence>
<dbReference type="Pfam" id="PF01103">
    <property type="entry name" value="Omp85"/>
    <property type="match status" value="1"/>
</dbReference>
<dbReference type="GO" id="GO:0009306">
    <property type="term" value="P:protein secretion"/>
    <property type="evidence" value="ECO:0007669"/>
    <property type="project" value="TreeGrafter"/>
</dbReference>
<dbReference type="PANTHER" id="PTHR12815:SF47">
    <property type="entry name" value="TRANSLOCATION AND ASSEMBLY MODULE SUBUNIT TAMA"/>
    <property type="match status" value="1"/>
</dbReference>
<keyword evidence="6" id="KW-0732">Signal</keyword>
<dbReference type="InterPro" id="IPR039910">
    <property type="entry name" value="D15-like"/>
</dbReference>
<dbReference type="Gene3D" id="2.40.160.50">
    <property type="entry name" value="membrane protein fhac: a member of the omp85/tpsb transporter family"/>
    <property type="match status" value="1"/>
</dbReference>
<evidence type="ECO:0000313" key="13">
    <source>
        <dbReference type="EMBL" id="QIK36874.1"/>
    </source>
</evidence>
<evidence type="ECO:0000256" key="7">
    <source>
        <dbReference type="ARBA" id="ARBA00023136"/>
    </source>
</evidence>
<dbReference type="Gene3D" id="3.10.20.310">
    <property type="entry name" value="membrane protein fhac"/>
    <property type="match status" value="3"/>
</dbReference>
<accession>A0A6G7VA68</accession>
<protein>
    <recommendedName>
        <fullName evidence="3">Translocation and assembly module subunit TamA</fullName>
    </recommendedName>
    <alternativeName>
        <fullName evidence="9">Autotransporter assembly factor TamA</fullName>
    </alternativeName>
</protein>
<dbReference type="InterPro" id="IPR035243">
    <property type="entry name" value="TamA_POTRA_Dom_1"/>
</dbReference>
<name>A0A6G7VA68_9GAMM</name>
<evidence type="ECO:0000259" key="12">
    <source>
        <dbReference type="Pfam" id="PF17243"/>
    </source>
</evidence>
<evidence type="ECO:0000256" key="8">
    <source>
        <dbReference type="ARBA" id="ARBA00023237"/>
    </source>
</evidence>
<dbReference type="GO" id="GO:0097347">
    <property type="term" value="C:TAM protein secretion complex"/>
    <property type="evidence" value="ECO:0007669"/>
    <property type="project" value="TreeGrafter"/>
</dbReference>
<evidence type="ECO:0000256" key="3">
    <source>
        <dbReference type="ARBA" id="ARBA00015419"/>
    </source>
</evidence>
<dbReference type="PANTHER" id="PTHR12815">
    <property type="entry name" value="SORTING AND ASSEMBLY MACHINERY SAMM50 PROTEIN FAMILY MEMBER"/>
    <property type="match status" value="1"/>
</dbReference>
<evidence type="ECO:0000256" key="4">
    <source>
        <dbReference type="ARBA" id="ARBA00022452"/>
    </source>
</evidence>
<evidence type="ECO:0000256" key="1">
    <source>
        <dbReference type="ARBA" id="ARBA00004442"/>
    </source>
</evidence>
<dbReference type="AlphaFoldDB" id="A0A6G7VA68"/>
<sequence length="592" mass="66702">MSAMSQRSRSACIVMFLGALWIAQVQALSLKVEVTGLSGESEANVLALLSIYQERDAKDLTAARIEALHRRAPEQIRKALEPFGFYRAEIESQLEPPTEPDGAWRAWYRIDPGEPVRIVQIDYQLTGPGADDPALPRSLPLRSGEVLSHAAYEQAKSELQYAALSRGYVDYQLSRHRVLVDPLTNTALVELSLDTGPQYRFGPVQFKQDLLDERLLRRYASFAPGEIYNPDVLLALQGRLLSSEYYRDVEIIPHKEAADAERRIPIEVVAQRNLANKYRVGLGFATDVGPRLTLDYHRRYLNPWGDRLRAELSLAPAFSQWQLEYRFPIGDPTRDYILIRPFSNYYDTAAREGWVHGLQIAHSSQRPHGWRRTLGLDYRDEDLSDQGGRQVQLAELAPNVAWSKTVADDPINTNEGYRMRYSLVGAVQGVVADTSYLSVQAQLKWIKRLNPDYRLITRADLGATWAKDLLDLPASRRFYAGGDNSIRGWGFEALGPTDPQTDETLGGRYLAVGSLELERRIEGRWSLAIFTDFGNAFDPDYKQDIASSLGMGLRWASPLGPVRLDLAFALSKEYPDSSWPPARLHIVIGPDL</sequence>
<dbReference type="KEGG" id="cjap:GWK36_01395"/>
<keyword evidence="5" id="KW-0812">Transmembrane</keyword>
<feature type="domain" description="Bacterial surface antigen (D15)" evidence="11">
    <location>
        <begin position="370"/>
        <end position="574"/>
    </location>
</feature>
<dbReference type="RefSeq" id="WP_166269435.1">
    <property type="nucleotide sequence ID" value="NZ_CP048029.1"/>
</dbReference>
<organism evidence="13 14">
    <name type="scientific">Caldichromatium japonicum</name>
    <dbReference type="NCBI Taxonomy" id="2699430"/>
    <lineage>
        <taxon>Bacteria</taxon>
        <taxon>Pseudomonadati</taxon>
        <taxon>Pseudomonadota</taxon>
        <taxon>Gammaproteobacteria</taxon>
        <taxon>Chromatiales</taxon>
        <taxon>Chromatiaceae</taxon>
        <taxon>Caldichromatium</taxon>
    </lineage>
</organism>
<keyword evidence="7" id="KW-0472">Membrane</keyword>
<dbReference type="GO" id="GO:0009279">
    <property type="term" value="C:cell outer membrane"/>
    <property type="evidence" value="ECO:0007669"/>
    <property type="project" value="UniProtKB-SubCell"/>
</dbReference>
<feature type="domain" description="TamA POTRA" evidence="12">
    <location>
        <begin position="31"/>
        <end position="112"/>
    </location>
</feature>
<proteinExistence type="inferred from homology"/>
<keyword evidence="4" id="KW-1134">Transmembrane beta strand</keyword>
<dbReference type="EMBL" id="CP048029">
    <property type="protein sequence ID" value="QIK36874.1"/>
    <property type="molecule type" value="Genomic_DNA"/>
</dbReference>
<keyword evidence="8" id="KW-0998">Cell outer membrane</keyword>
<gene>
    <name evidence="13" type="ORF">GWK36_01395</name>
</gene>